<keyword evidence="11" id="KW-1185">Reference proteome</keyword>
<reference evidence="10 11" key="1">
    <citation type="submission" date="2018-02" db="EMBL/GenBank/DDBJ databases">
        <title>The genomes of Aspergillus section Nigri reveals drivers in fungal speciation.</title>
        <authorList>
            <consortium name="DOE Joint Genome Institute"/>
            <person name="Vesth T.C."/>
            <person name="Nybo J."/>
            <person name="Theobald S."/>
            <person name="Brandl J."/>
            <person name="Frisvad J.C."/>
            <person name="Nielsen K.F."/>
            <person name="Lyhne E.K."/>
            <person name="Kogle M.E."/>
            <person name="Kuo A."/>
            <person name="Riley R."/>
            <person name="Clum A."/>
            <person name="Nolan M."/>
            <person name="Lipzen A."/>
            <person name="Salamov A."/>
            <person name="Henrissat B."/>
            <person name="Wiebenga A."/>
            <person name="De vries R.P."/>
            <person name="Grigoriev I.V."/>
            <person name="Mortensen U.H."/>
            <person name="Andersen M.R."/>
            <person name="Baker S.E."/>
        </authorList>
    </citation>
    <scope>NUCLEOTIDE SEQUENCE [LARGE SCALE GENOMIC DNA]</scope>
    <source>
        <strain evidence="10 11">CBS 707.79</strain>
    </source>
</reference>
<dbReference type="InterPro" id="IPR007219">
    <property type="entry name" value="XnlR_reg_dom"/>
</dbReference>
<gene>
    <name evidence="10" type="ORF">BO71DRAFT_357044</name>
</gene>
<keyword evidence="4" id="KW-0805">Transcription regulation</keyword>
<dbReference type="GO" id="GO:0005634">
    <property type="term" value="C:nucleus"/>
    <property type="evidence" value="ECO:0007669"/>
    <property type="project" value="UniProtKB-SubCell"/>
</dbReference>
<evidence type="ECO:0000256" key="5">
    <source>
        <dbReference type="ARBA" id="ARBA00023125"/>
    </source>
</evidence>
<dbReference type="GO" id="GO:0000976">
    <property type="term" value="F:transcription cis-regulatory region binding"/>
    <property type="evidence" value="ECO:0007669"/>
    <property type="project" value="TreeGrafter"/>
</dbReference>
<keyword evidence="3" id="KW-0862">Zinc</keyword>
<dbReference type="EMBL" id="KZ825913">
    <property type="protein sequence ID" value="PYH92571.1"/>
    <property type="molecule type" value="Genomic_DNA"/>
</dbReference>
<evidence type="ECO:0000256" key="4">
    <source>
        <dbReference type="ARBA" id="ARBA00023015"/>
    </source>
</evidence>
<organism evidence="10 11">
    <name type="scientific">Aspergillus ellipticus CBS 707.79</name>
    <dbReference type="NCBI Taxonomy" id="1448320"/>
    <lineage>
        <taxon>Eukaryota</taxon>
        <taxon>Fungi</taxon>
        <taxon>Dikarya</taxon>
        <taxon>Ascomycota</taxon>
        <taxon>Pezizomycotina</taxon>
        <taxon>Eurotiomycetes</taxon>
        <taxon>Eurotiomycetidae</taxon>
        <taxon>Eurotiales</taxon>
        <taxon>Aspergillaceae</taxon>
        <taxon>Aspergillus</taxon>
        <taxon>Aspergillus subgen. Circumdati</taxon>
    </lineage>
</organism>
<evidence type="ECO:0000256" key="2">
    <source>
        <dbReference type="ARBA" id="ARBA00022723"/>
    </source>
</evidence>
<evidence type="ECO:0000313" key="11">
    <source>
        <dbReference type="Proteomes" id="UP000247810"/>
    </source>
</evidence>
<accession>A0A319D5X3</accession>
<dbReference type="InterPro" id="IPR051089">
    <property type="entry name" value="prtT"/>
</dbReference>
<dbReference type="GO" id="GO:0006351">
    <property type="term" value="P:DNA-templated transcription"/>
    <property type="evidence" value="ECO:0007669"/>
    <property type="project" value="InterPro"/>
</dbReference>
<keyword evidence="2" id="KW-0479">Metal-binding</keyword>
<dbReference type="PROSITE" id="PS00463">
    <property type="entry name" value="ZN2_CY6_FUNGAL_1"/>
    <property type="match status" value="1"/>
</dbReference>
<protein>
    <recommendedName>
        <fullName evidence="9">Zn(2)-C6 fungal-type domain-containing protein</fullName>
    </recommendedName>
</protein>
<dbReference type="AlphaFoldDB" id="A0A319D5X3"/>
<dbReference type="OrthoDB" id="3163292at2759"/>
<name>A0A319D5X3_9EURO</name>
<comment type="subcellular location">
    <subcellularLocation>
        <location evidence="1">Nucleus</location>
    </subcellularLocation>
</comment>
<evidence type="ECO:0000256" key="8">
    <source>
        <dbReference type="SAM" id="MobiDB-lite"/>
    </source>
</evidence>
<dbReference type="GO" id="GO:0000981">
    <property type="term" value="F:DNA-binding transcription factor activity, RNA polymerase II-specific"/>
    <property type="evidence" value="ECO:0007669"/>
    <property type="project" value="InterPro"/>
</dbReference>
<dbReference type="GO" id="GO:0008270">
    <property type="term" value="F:zinc ion binding"/>
    <property type="evidence" value="ECO:0007669"/>
    <property type="project" value="InterPro"/>
</dbReference>
<dbReference type="SMART" id="SM00906">
    <property type="entry name" value="Fungal_trans"/>
    <property type="match status" value="1"/>
</dbReference>
<keyword evidence="5" id="KW-0238">DNA-binding</keyword>
<evidence type="ECO:0000256" key="6">
    <source>
        <dbReference type="ARBA" id="ARBA00023163"/>
    </source>
</evidence>
<evidence type="ECO:0000256" key="1">
    <source>
        <dbReference type="ARBA" id="ARBA00004123"/>
    </source>
</evidence>
<dbReference type="PANTHER" id="PTHR31845:SF17">
    <property type="entry name" value="ZN(II)2CYS6 TRANSCRIPTION FACTOR (EUROFUNG)"/>
    <property type="match status" value="1"/>
</dbReference>
<dbReference type="InterPro" id="IPR036864">
    <property type="entry name" value="Zn2-C6_fun-type_DNA-bd_sf"/>
</dbReference>
<dbReference type="STRING" id="1448320.A0A319D5X3"/>
<feature type="region of interest" description="Disordered" evidence="8">
    <location>
        <begin position="59"/>
        <end position="97"/>
    </location>
</feature>
<keyword evidence="7" id="KW-0539">Nucleus</keyword>
<evidence type="ECO:0000313" key="10">
    <source>
        <dbReference type="EMBL" id="PYH92571.1"/>
    </source>
</evidence>
<dbReference type="CDD" id="cd00067">
    <property type="entry name" value="GAL4"/>
    <property type="match status" value="1"/>
</dbReference>
<dbReference type="Pfam" id="PF04082">
    <property type="entry name" value="Fungal_trans"/>
    <property type="match status" value="1"/>
</dbReference>
<dbReference type="PANTHER" id="PTHR31845">
    <property type="entry name" value="FINGER DOMAIN PROTEIN, PUTATIVE-RELATED"/>
    <property type="match status" value="1"/>
</dbReference>
<dbReference type="CDD" id="cd12148">
    <property type="entry name" value="fungal_TF_MHR"/>
    <property type="match status" value="1"/>
</dbReference>
<dbReference type="PROSITE" id="PS50048">
    <property type="entry name" value="ZN2_CY6_FUNGAL_2"/>
    <property type="match status" value="1"/>
</dbReference>
<dbReference type="VEuPathDB" id="FungiDB:BO71DRAFT_357044"/>
<dbReference type="SMART" id="SM00066">
    <property type="entry name" value="GAL4"/>
    <property type="match status" value="1"/>
</dbReference>
<evidence type="ECO:0000256" key="3">
    <source>
        <dbReference type="ARBA" id="ARBA00022833"/>
    </source>
</evidence>
<keyword evidence="6" id="KW-0804">Transcription</keyword>
<dbReference type="GO" id="GO:0009893">
    <property type="term" value="P:positive regulation of metabolic process"/>
    <property type="evidence" value="ECO:0007669"/>
    <property type="project" value="UniProtKB-ARBA"/>
</dbReference>
<feature type="domain" description="Zn(2)-C6 fungal-type" evidence="9">
    <location>
        <begin position="24"/>
        <end position="56"/>
    </location>
</feature>
<sequence>MMASSNAIEGRHGDASPPKASINACLPCRKVKMKCVIATHAMECNRCVRKSLDCTFREHRRGRKPGTRLSHKSGSSISRKGRGDMSTAARSSPRRDRVSDFWADSEGLQPDSLLSHQAMRGKFSLQNILSTDHGGNIDGVATSRSVPPDDPILLGLINQQVAMGLFEYFMEKLNPYISQLDPLLHTFPYAREKSSFLFTTILSAASKYFRSELYPVLHDHAEKLYAECFRRGEKSTEIVQAIMILTYWKEPNDTRAWTSIGLAIRIGMDLGWHKLRKSARDHGGLPDPEWREIRNVERTFLVLFVYDRSLTLQTGKPWMIERNEFIESVESWGEESMANSNDHLLCSFVALRLLTGDAFDLLTPHRKSPLPRLNRLLTILQNRIEGWRKKWLGAVGPGNCHVFLVQFYGAHLQLQLFSLPLQDTNIPDMDGVGDIMPFWVSYQNSMAMLELVTKYFHFLYLAQDSVHVMTAYAAIFLIKILLSAPSTIVREIETPTIQAISDATKAFVSQCAPPGSSCTLQARFLEKALRDYSSPRNHQSRPLVYNETDNQCHGKDGQVSVPDSRVEGRESSILSGLDLCDQTQDVPDLLFGDDGSWADLFASTGFNIQEGVFFS</sequence>
<evidence type="ECO:0000259" key="9">
    <source>
        <dbReference type="PROSITE" id="PS50048"/>
    </source>
</evidence>
<evidence type="ECO:0000256" key="7">
    <source>
        <dbReference type="ARBA" id="ARBA00023242"/>
    </source>
</evidence>
<proteinExistence type="predicted"/>
<dbReference type="InterPro" id="IPR001138">
    <property type="entry name" value="Zn2Cys6_DnaBD"/>
</dbReference>
<feature type="compositionally biased region" description="Basic residues" evidence="8">
    <location>
        <begin position="59"/>
        <end position="71"/>
    </location>
</feature>
<dbReference type="Gene3D" id="4.10.240.10">
    <property type="entry name" value="Zn(2)-C6 fungal-type DNA-binding domain"/>
    <property type="match status" value="1"/>
</dbReference>
<dbReference type="SUPFAM" id="SSF57701">
    <property type="entry name" value="Zn2/Cys6 DNA-binding domain"/>
    <property type="match status" value="1"/>
</dbReference>
<dbReference type="Proteomes" id="UP000247810">
    <property type="component" value="Unassembled WGS sequence"/>
</dbReference>